<dbReference type="Proteomes" id="UP000280834">
    <property type="component" value="Unassembled WGS sequence"/>
</dbReference>
<dbReference type="WBParaSite" id="BTMF_0001791301-mRNA-1">
    <property type="protein sequence ID" value="BTMF_0001791301-mRNA-1"/>
    <property type="gene ID" value="BTMF_0001791301"/>
</dbReference>
<name>A0A0R3RCZ0_9BILA</name>
<protein>
    <submittedName>
        <fullName evidence="3">Phage protein</fullName>
    </submittedName>
</protein>
<proteinExistence type="predicted"/>
<reference evidence="1 2" key="2">
    <citation type="submission" date="2018-11" db="EMBL/GenBank/DDBJ databases">
        <authorList>
            <consortium name="Pathogen Informatics"/>
        </authorList>
    </citation>
    <scope>NUCLEOTIDE SEQUENCE [LARGE SCALE GENOMIC DNA]</scope>
</reference>
<reference evidence="3" key="1">
    <citation type="submission" date="2017-02" db="UniProtKB">
        <authorList>
            <consortium name="WormBaseParasite"/>
        </authorList>
    </citation>
    <scope>IDENTIFICATION</scope>
</reference>
<organism evidence="3">
    <name type="scientific">Brugia timori</name>
    <dbReference type="NCBI Taxonomy" id="42155"/>
    <lineage>
        <taxon>Eukaryota</taxon>
        <taxon>Metazoa</taxon>
        <taxon>Ecdysozoa</taxon>
        <taxon>Nematoda</taxon>
        <taxon>Chromadorea</taxon>
        <taxon>Rhabditida</taxon>
        <taxon>Spirurina</taxon>
        <taxon>Spiruromorpha</taxon>
        <taxon>Filarioidea</taxon>
        <taxon>Onchocercidae</taxon>
        <taxon>Brugia</taxon>
    </lineage>
</organism>
<dbReference type="EMBL" id="UZAG01023277">
    <property type="protein sequence ID" value="VDO56231.1"/>
    <property type="molecule type" value="Genomic_DNA"/>
</dbReference>
<dbReference type="AlphaFoldDB" id="A0A0R3RCZ0"/>
<gene>
    <name evidence="1" type="ORF">BTMF_LOCUS15876</name>
</gene>
<sequence>MKQTFHKSDSTGRFVSYRSPFFAVNSVLVCVSDMKDPSPYEISESSHISDLVDRLTPLRSLVFAVCSDLA</sequence>
<evidence type="ECO:0000313" key="2">
    <source>
        <dbReference type="Proteomes" id="UP000280834"/>
    </source>
</evidence>
<keyword evidence="2" id="KW-1185">Reference proteome</keyword>
<accession>A0A0R3RCZ0</accession>
<evidence type="ECO:0000313" key="1">
    <source>
        <dbReference type="EMBL" id="VDO56231.1"/>
    </source>
</evidence>
<evidence type="ECO:0000313" key="3">
    <source>
        <dbReference type="WBParaSite" id="BTMF_0001791301-mRNA-1"/>
    </source>
</evidence>